<reference evidence="7 8" key="1">
    <citation type="submission" date="2018-05" db="EMBL/GenBank/DDBJ databases">
        <title>Genome sequencing and assembly of the regulated plant pathogen Lachnellula willkommii and related sister species for the development of diagnostic species identification markers.</title>
        <authorList>
            <person name="Giroux E."/>
            <person name="Bilodeau G."/>
        </authorList>
    </citation>
    <scope>NUCLEOTIDE SEQUENCE [LARGE SCALE GENOMIC DNA]</scope>
    <source>
        <strain evidence="7 8">CBS 172.35</strain>
    </source>
</reference>
<dbReference type="InterPro" id="IPR007568">
    <property type="entry name" value="RTA1"/>
</dbReference>
<feature type="transmembrane region" description="Helical" evidence="6">
    <location>
        <begin position="73"/>
        <end position="96"/>
    </location>
</feature>
<comment type="subcellular location">
    <subcellularLocation>
        <location evidence="1">Membrane</location>
        <topology evidence="1">Multi-pass membrane protein</topology>
    </subcellularLocation>
</comment>
<feature type="transmembrane region" description="Helical" evidence="6">
    <location>
        <begin position="108"/>
        <end position="132"/>
    </location>
</feature>
<evidence type="ECO:0000256" key="3">
    <source>
        <dbReference type="ARBA" id="ARBA00022989"/>
    </source>
</evidence>
<dbReference type="Pfam" id="PF04479">
    <property type="entry name" value="RTA1"/>
    <property type="match status" value="1"/>
</dbReference>
<dbReference type="PANTHER" id="PTHR31465:SF9">
    <property type="entry name" value="SPHINGOID LONG-CHAIN BASE TRANSPORTER RSB1"/>
    <property type="match status" value="1"/>
</dbReference>
<keyword evidence="2 6" id="KW-0812">Transmembrane</keyword>
<evidence type="ECO:0000256" key="2">
    <source>
        <dbReference type="ARBA" id="ARBA00022692"/>
    </source>
</evidence>
<evidence type="ECO:0000256" key="4">
    <source>
        <dbReference type="ARBA" id="ARBA00023136"/>
    </source>
</evidence>
<accession>A0A559MED9</accession>
<sequence length="341" mass="37239">MSNLTHQFPNATYSSGSNVTLEQNPNLCTLETCDLSMSSFLYRPTVAGNALFAGIFAACIIGQLFLGIKHKTWGYMVAMILGLVLEVIGYIARVMIHNSPFDNNNFLMYLVCLTIAPALLTAAIYLCLGRIVHVYGENLSYFKARTYTVIFCTCDLISLVLQALGGGIASSSDDLSGKNLGKNLMLAGLIFQVVSLVLFALCAGDFARRVMRNKSGWNVKYIDIVNSLLFKSFLVGLVVASVTIFARSVYRCAELAGGFNGSLFTSDEALFMVLEGVMIVIATTTLTVLHPAVAFQGAWHEANFQFRTKKGVINSKHQRVNSDEESQSGIEMGQTAHFVQK</sequence>
<dbReference type="GO" id="GO:0000324">
    <property type="term" value="C:fungal-type vacuole"/>
    <property type="evidence" value="ECO:0007669"/>
    <property type="project" value="TreeGrafter"/>
</dbReference>
<dbReference type="PANTHER" id="PTHR31465">
    <property type="entry name" value="PROTEIN RTA1-RELATED"/>
    <property type="match status" value="1"/>
</dbReference>
<evidence type="ECO:0000313" key="8">
    <source>
        <dbReference type="Proteomes" id="UP000315522"/>
    </source>
</evidence>
<dbReference type="AlphaFoldDB" id="A0A559MED9"/>
<evidence type="ECO:0000256" key="5">
    <source>
        <dbReference type="SAM" id="MobiDB-lite"/>
    </source>
</evidence>
<evidence type="ECO:0000256" key="1">
    <source>
        <dbReference type="ARBA" id="ARBA00004141"/>
    </source>
</evidence>
<keyword evidence="4 6" id="KW-0472">Membrane</keyword>
<dbReference type="Proteomes" id="UP000315522">
    <property type="component" value="Unassembled WGS sequence"/>
</dbReference>
<comment type="caution">
    <text evidence="7">The sequence shown here is derived from an EMBL/GenBank/DDBJ whole genome shotgun (WGS) entry which is preliminary data.</text>
</comment>
<proteinExistence type="predicted"/>
<name>A0A559MED9_9HELO</name>
<feature type="transmembrane region" description="Helical" evidence="6">
    <location>
        <begin position="144"/>
        <end position="164"/>
    </location>
</feature>
<dbReference type="EMBL" id="QGML01000580">
    <property type="protein sequence ID" value="TVY91333.1"/>
    <property type="molecule type" value="Genomic_DNA"/>
</dbReference>
<evidence type="ECO:0000313" key="7">
    <source>
        <dbReference type="EMBL" id="TVY91333.1"/>
    </source>
</evidence>
<evidence type="ECO:0000256" key="6">
    <source>
        <dbReference type="SAM" id="Phobius"/>
    </source>
</evidence>
<feature type="transmembrane region" description="Helical" evidence="6">
    <location>
        <begin position="228"/>
        <end position="250"/>
    </location>
</feature>
<organism evidence="7 8">
    <name type="scientific">Lachnellula willkommii</name>
    <dbReference type="NCBI Taxonomy" id="215461"/>
    <lineage>
        <taxon>Eukaryota</taxon>
        <taxon>Fungi</taxon>
        <taxon>Dikarya</taxon>
        <taxon>Ascomycota</taxon>
        <taxon>Pezizomycotina</taxon>
        <taxon>Leotiomycetes</taxon>
        <taxon>Helotiales</taxon>
        <taxon>Lachnaceae</taxon>
        <taxon>Lachnellula</taxon>
    </lineage>
</organism>
<feature type="transmembrane region" description="Helical" evidence="6">
    <location>
        <begin position="184"/>
        <end position="207"/>
    </location>
</feature>
<feature type="region of interest" description="Disordered" evidence="5">
    <location>
        <begin position="317"/>
        <end position="341"/>
    </location>
</feature>
<keyword evidence="8" id="KW-1185">Reference proteome</keyword>
<dbReference type="GO" id="GO:0005886">
    <property type="term" value="C:plasma membrane"/>
    <property type="evidence" value="ECO:0007669"/>
    <property type="project" value="TreeGrafter"/>
</dbReference>
<protein>
    <submittedName>
        <fullName evidence="7">Sphingoid long-chain base transporter</fullName>
    </submittedName>
</protein>
<feature type="transmembrane region" description="Helical" evidence="6">
    <location>
        <begin position="270"/>
        <end position="289"/>
    </location>
</feature>
<keyword evidence="3 6" id="KW-1133">Transmembrane helix</keyword>
<feature type="transmembrane region" description="Helical" evidence="6">
    <location>
        <begin position="46"/>
        <end position="66"/>
    </location>
</feature>
<gene>
    <name evidence="7" type="primary">RSB1_4</name>
    <name evidence="7" type="ORF">LAWI1_G002495</name>
</gene>